<dbReference type="Pfam" id="PF01161">
    <property type="entry name" value="PBP"/>
    <property type="match status" value="1"/>
</dbReference>
<evidence type="ECO:0000256" key="1">
    <source>
        <dbReference type="ARBA" id="ARBA00007120"/>
    </source>
</evidence>
<keyword evidence="4" id="KW-1185">Reference proteome</keyword>
<evidence type="ECO:0000256" key="2">
    <source>
        <dbReference type="SAM" id="MobiDB-lite"/>
    </source>
</evidence>
<dbReference type="InterPro" id="IPR036610">
    <property type="entry name" value="PEBP-like_sf"/>
</dbReference>
<dbReference type="NCBIfam" id="TIGR00481">
    <property type="entry name" value="YbhB/YbcL family Raf kinase inhibitor-like protein"/>
    <property type="match status" value="1"/>
</dbReference>
<dbReference type="InterPro" id="IPR008914">
    <property type="entry name" value="PEBP"/>
</dbReference>
<proteinExistence type="inferred from homology"/>
<dbReference type="GO" id="GO:0004860">
    <property type="term" value="F:protein kinase inhibitor activity"/>
    <property type="evidence" value="ECO:0007669"/>
    <property type="project" value="UniProtKB-KW"/>
</dbReference>
<comment type="similarity">
    <text evidence="1">Belongs to the UPF0098 family.</text>
</comment>
<dbReference type="Gene3D" id="3.90.280.10">
    <property type="entry name" value="PEBP-like"/>
    <property type="match status" value="1"/>
</dbReference>
<protein>
    <submittedName>
        <fullName evidence="3">YbhB/YbcL family Raf kinase inhibitor-like protein</fullName>
    </submittedName>
</protein>
<dbReference type="CDD" id="cd00865">
    <property type="entry name" value="PEBP_bact_arch"/>
    <property type="match status" value="1"/>
</dbReference>
<dbReference type="PANTHER" id="PTHR30289:SF1">
    <property type="entry name" value="PEBP (PHOSPHATIDYLETHANOLAMINE-BINDING PROTEIN) FAMILY PROTEIN"/>
    <property type="match status" value="1"/>
</dbReference>
<sequence>MKLSSSTFAEGEEIPQKYGKRAQNVSPHLTWTDGPPGTRSYALTVVDWHPVARGYIHWMVCDIPATTTTFMEGAASRGLPEGSRQVRPYAGPFPPAGTHDYEFTLYALDIATPNILPDATLDDFNAAVASHTLATDTLTGHFTKR</sequence>
<evidence type="ECO:0000313" key="3">
    <source>
        <dbReference type="EMBL" id="MDC5698137.1"/>
    </source>
</evidence>
<accession>A0ABT5GIV6</accession>
<organism evidence="3 4">
    <name type="scientific">Intrasporangium calvum</name>
    <dbReference type="NCBI Taxonomy" id="53358"/>
    <lineage>
        <taxon>Bacteria</taxon>
        <taxon>Bacillati</taxon>
        <taxon>Actinomycetota</taxon>
        <taxon>Actinomycetes</taxon>
        <taxon>Micrococcales</taxon>
        <taxon>Intrasporangiaceae</taxon>
        <taxon>Intrasporangium</taxon>
    </lineage>
</organism>
<dbReference type="RefSeq" id="WP_272462711.1">
    <property type="nucleotide sequence ID" value="NZ_JAPFQL010000054.1"/>
</dbReference>
<dbReference type="Proteomes" id="UP001150259">
    <property type="component" value="Unassembled WGS sequence"/>
</dbReference>
<evidence type="ECO:0000313" key="4">
    <source>
        <dbReference type="Proteomes" id="UP001150259"/>
    </source>
</evidence>
<dbReference type="PANTHER" id="PTHR30289">
    <property type="entry name" value="UNCHARACTERIZED PROTEIN YBCL-RELATED"/>
    <property type="match status" value="1"/>
</dbReference>
<dbReference type="SUPFAM" id="SSF49777">
    <property type="entry name" value="PEBP-like"/>
    <property type="match status" value="1"/>
</dbReference>
<keyword evidence="3" id="KW-0649">Protein kinase inhibitor</keyword>
<dbReference type="InterPro" id="IPR005247">
    <property type="entry name" value="YbhB_YbcL/LppC-like"/>
</dbReference>
<comment type="caution">
    <text evidence="3">The sequence shown here is derived from an EMBL/GenBank/DDBJ whole genome shotgun (WGS) entry which is preliminary data.</text>
</comment>
<gene>
    <name evidence="3" type="ORF">OO014_12790</name>
</gene>
<feature type="region of interest" description="Disordered" evidence="2">
    <location>
        <begin position="1"/>
        <end position="33"/>
    </location>
</feature>
<reference evidence="3 4" key="1">
    <citation type="submission" date="2022-11" db="EMBL/GenBank/DDBJ databases">
        <title>Anaerobic phenanthrene biodegradation by a DNRA strain PheN6.</title>
        <authorList>
            <person name="Zhang Z."/>
        </authorList>
    </citation>
    <scope>NUCLEOTIDE SEQUENCE [LARGE SCALE GENOMIC DNA]</scope>
    <source>
        <strain evidence="3 4">PheN6</strain>
    </source>
</reference>
<dbReference type="EMBL" id="JAPFQL010000054">
    <property type="protein sequence ID" value="MDC5698137.1"/>
    <property type="molecule type" value="Genomic_DNA"/>
</dbReference>
<name>A0ABT5GIV6_9MICO</name>